<sequence length="217" mass="23846">MDDHRVLGVGLLVIAVLLLANPLYLYPNPDEVNEVRVLDSYNGTAAANYTYENLSSRAQTLVDRAQAADSGRITFRGNENRPAEFTFVQTDQAVRVEGEVYRIERGDEQFYVWTLSRPGLGTESNRSQGLFGLGVVLAAMGALYLRRPQPLDIGGGIAGAGALLLLFNLDYRYTELLGGLSVLGSWVVILLTLLAAIVGLGYLVYRTMRERRLAGEF</sequence>
<dbReference type="EMBL" id="FOCX01000005">
    <property type="protein sequence ID" value="SEN79430.1"/>
    <property type="molecule type" value="Genomic_DNA"/>
</dbReference>
<feature type="transmembrane region" description="Helical" evidence="1">
    <location>
        <begin position="153"/>
        <end position="171"/>
    </location>
</feature>
<keyword evidence="1" id="KW-0472">Membrane</keyword>
<dbReference type="OrthoDB" id="240746at2157"/>
<dbReference type="AlphaFoldDB" id="A0A1H8JFD5"/>
<feature type="domain" description="DUF7979" evidence="2">
    <location>
        <begin position="34"/>
        <end position="104"/>
    </location>
</feature>
<feature type="transmembrane region" description="Helical" evidence="1">
    <location>
        <begin position="129"/>
        <end position="146"/>
    </location>
</feature>
<evidence type="ECO:0000313" key="4">
    <source>
        <dbReference type="Proteomes" id="UP000198775"/>
    </source>
</evidence>
<keyword evidence="1" id="KW-1133">Transmembrane helix</keyword>
<dbReference type="RefSeq" id="WP_092658822.1">
    <property type="nucleotide sequence ID" value="NZ_FOCX01000005.1"/>
</dbReference>
<evidence type="ECO:0000256" key="1">
    <source>
        <dbReference type="SAM" id="Phobius"/>
    </source>
</evidence>
<organism evidence="3 4">
    <name type="scientific">Halorientalis persicus</name>
    <dbReference type="NCBI Taxonomy" id="1367881"/>
    <lineage>
        <taxon>Archaea</taxon>
        <taxon>Methanobacteriati</taxon>
        <taxon>Methanobacteriota</taxon>
        <taxon>Stenosarchaea group</taxon>
        <taxon>Halobacteria</taxon>
        <taxon>Halobacteriales</taxon>
        <taxon>Haloarculaceae</taxon>
        <taxon>Halorientalis</taxon>
    </lineage>
</organism>
<dbReference type="Proteomes" id="UP000198775">
    <property type="component" value="Unassembled WGS sequence"/>
</dbReference>
<evidence type="ECO:0000259" key="2">
    <source>
        <dbReference type="Pfam" id="PF25934"/>
    </source>
</evidence>
<gene>
    <name evidence="3" type="ORF">SAMN05216388_100566</name>
</gene>
<keyword evidence="4" id="KW-1185">Reference proteome</keyword>
<proteinExistence type="predicted"/>
<keyword evidence="1" id="KW-0812">Transmembrane</keyword>
<protein>
    <recommendedName>
        <fullName evidence="2">DUF7979 domain-containing protein</fullName>
    </recommendedName>
</protein>
<evidence type="ECO:0000313" key="3">
    <source>
        <dbReference type="EMBL" id="SEN79430.1"/>
    </source>
</evidence>
<reference evidence="4" key="1">
    <citation type="submission" date="2016-10" db="EMBL/GenBank/DDBJ databases">
        <authorList>
            <person name="Varghese N."/>
            <person name="Submissions S."/>
        </authorList>
    </citation>
    <scope>NUCLEOTIDE SEQUENCE [LARGE SCALE GENOMIC DNA]</scope>
    <source>
        <strain evidence="4">IBRC-M 10043</strain>
    </source>
</reference>
<feature type="transmembrane region" description="Helical" evidence="1">
    <location>
        <begin position="183"/>
        <end position="205"/>
    </location>
</feature>
<accession>A0A1H8JFD5</accession>
<dbReference type="Pfam" id="PF25934">
    <property type="entry name" value="DUF7979"/>
    <property type="match status" value="1"/>
</dbReference>
<dbReference type="InterPro" id="IPR058285">
    <property type="entry name" value="DUF7979"/>
</dbReference>
<feature type="transmembrane region" description="Helical" evidence="1">
    <location>
        <begin position="7"/>
        <end position="26"/>
    </location>
</feature>
<name>A0A1H8JFD5_9EURY</name>